<protein>
    <submittedName>
        <fullName evidence="6">Peptidase S45 penicillin amidase</fullName>
    </submittedName>
</protein>
<dbReference type="MEROPS" id="S45.003"/>
<evidence type="ECO:0000256" key="2">
    <source>
        <dbReference type="ARBA" id="ARBA00022801"/>
    </source>
</evidence>
<dbReference type="Gene3D" id="1.10.1400.10">
    <property type="match status" value="1"/>
</dbReference>
<evidence type="ECO:0000256" key="1">
    <source>
        <dbReference type="ARBA" id="ARBA00006586"/>
    </source>
</evidence>
<dbReference type="Gene3D" id="2.30.120.10">
    <property type="match status" value="1"/>
</dbReference>
<dbReference type="PANTHER" id="PTHR34218:SF4">
    <property type="entry name" value="ACYL-HOMOSERINE LACTONE ACYLASE QUIP"/>
    <property type="match status" value="1"/>
</dbReference>
<dbReference type="Proteomes" id="UP000005737">
    <property type="component" value="Unassembled WGS sequence"/>
</dbReference>
<dbReference type="PANTHER" id="PTHR34218">
    <property type="entry name" value="PEPTIDASE S45 PENICILLIN AMIDASE"/>
    <property type="match status" value="1"/>
</dbReference>
<evidence type="ECO:0000256" key="4">
    <source>
        <dbReference type="PIRSR" id="PIRSR001227-1"/>
    </source>
</evidence>
<keyword evidence="2" id="KW-0378">Hydrolase</keyword>
<dbReference type="EMBL" id="JH597773">
    <property type="protein sequence ID" value="EHQ07379.1"/>
    <property type="molecule type" value="Genomic_DNA"/>
</dbReference>
<dbReference type="PIRSF" id="PIRSF001227">
    <property type="entry name" value="Pen_acylase"/>
    <property type="match status" value="1"/>
</dbReference>
<keyword evidence="3" id="KW-0865">Zymogen</keyword>
<dbReference type="RefSeq" id="WP_002773239.1">
    <property type="nucleotide sequence ID" value="NZ_JH597773.1"/>
</dbReference>
<dbReference type="InterPro" id="IPR043146">
    <property type="entry name" value="Penicillin_amidase_N_B-knob"/>
</dbReference>
<name>H2CBK4_9LEPT</name>
<dbReference type="InterPro" id="IPR002692">
    <property type="entry name" value="S45"/>
</dbReference>
<comment type="similarity">
    <text evidence="1">Belongs to the peptidase S45 family.</text>
</comment>
<dbReference type="GO" id="GO:0046872">
    <property type="term" value="F:metal ion binding"/>
    <property type="evidence" value="ECO:0007669"/>
    <property type="project" value="UniProtKB-KW"/>
</dbReference>
<dbReference type="GO" id="GO:0017000">
    <property type="term" value="P:antibiotic biosynthetic process"/>
    <property type="evidence" value="ECO:0007669"/>
    <property type="project" value="InterPro"/>
</dbReference>
<sequence length="728" mass="82501">MQSSSTFSLNGRYGQISIERQEDGFPLIRAGAKADALFGLGFIHAVDRQMQMWMLKTVCMGRASEWLAAEPDLIALDRLLRWIDFYGDAGKEYERLGAKTKALLEAYCSGVNAGIRHAGTPFEMRLVRHPRPAWEPRDILALIKMIGFLGLTQTQGDSEKFIIHLLREGIPVDLLRELFPALKDKVTPDYLQTLRSLRSFEAPGGLSRLSSLFAVSASNNWVVGPSRTEAEQAIVCGDPHLSLSLPSVWYPVNMQFDDGYFIGATMAGAPLPVFGRTADLSWTVTYGTADTIDYSIEEIRQGRYRRGNRWLPLKPREDLLKPKGKEAQKLRFYETDAGLIEGEVVEDGHYLCYAWTGRKDVSAETVESFLKLYSVKDVKTAQKTFAAMPFAAFHWVCADREGNIGYQMSGVVPKRQRGVSGLLPFVMWNKKRPWTGMVAPEHMPQSYNPPEGYIVTANNDLGHLAKADVFTLPMPSYRADRITRALKQSKHWTVDEMKELQYDRLSLQAEKFMHILRPLLPDTRKGKLLAEWNLCYEADSIGATLFEAVYRELLFEVFGTVLGTKQMQAVIEQSSLFAMLHGFFDRVLLKRRSRWFGDREREEIMRIAIERALSMPEARYGQRHSFYIENLFFGGKLPRFLGFDAGPLPLPGSRATIPQAQVFRLMGRQASFAPSIRFITDMGTDEAFINNPGGPSDRRFSDLYTKGLDDWLTGRYYRYAAPGRQEDG</sequence>
<dbReference type="Pfam" id="PF01804">
    <property type="entry name" value="Penicil_amidase"/>
    <property type="match status" value="1"/>
</dbReference>
<keyword evidence="7" id="KW-1185">Reference proteome</keyword>
<dbReference type="InterPro" id="IPR023343">
    <property type="entry name" value="Penicillin_amidase_dom1"/>
</dbReference>
<comment type="cofactor">
    <cofactor evidence="5">
        <name>Ca(2+)</name>
        <dbReference type="ChEBI" id="CHEBI:29108"/>
    </cofactor>
    <text evidence="5">Binds 1 Ca(2+) ion per dimer.</text>
</comment>
<gene>
    <name evidence="6" type="ORF">Lepil_2708</name>
</gene>
<reference evidence="6 7" key="1">
    <citation type="submission" date="2011-10" db="EMBL/GenBank/DDBJ databases">
        <title>The Improved High-Quality Draft genome of Leptonema illini DSM 21528.</title>
        <authorList>
            <consortium name="US DOE Joint Genome Institute (JGI-PGF)"/>
            <person name="Lucas S."/>
            <person name="Copeland A."/>
            <person name="Lapidus A."/>
            <person name="Glavina del Rio T."/>
            <person name="Dalin E."/>
            <person name="Tice H."/>
            <person name="Bruce D."/>
            <person name="Goodwin L."/>
            <person name="Pitluck S."/>
            <person name="Peters L."/>
            <person name="Mikhailova N."/>
            <person name="Held B."/>
            <person name="Kyrpides N."/>
            <person name="Mavromatis K."/>
            <person name="Ivanova N."/>
            <person name="Markowitz V."/>
            <person name="Cheng J.-F."/>
            <person name="Hugenholtz P."/>
            <person name="Woyke T."/>
            <person name="Wu D."/>
            <person name="Gronow S."/>
            <person name="Wellnitz S."/>
            <person name="Brambilla E.-M."/>
            <person name="Klenk H.-P."/>
            <person name="Eisen J.A."/>
        </authorList>
    </citation>
    <scope>NUCLEOTIDE SEQUENCE [LARGE SCALE GENOMIC DNA]</scope>
    <source>
        <strain evidence="6 7">DSM 21528</strain>
    </source>
</reference>
<dbReference type="Gene3D" id="1.10.439.10">
    <property type="entry name" value="Penicillin Amidohydrolase, domain 1"/>
    <property type="match status" value="1"/>
</dbReference>
<proteinExistence type="inferred from homology"/>
<keyword evidence="5" id="KW-0479">Metal-binding</keyword>
<dbReference type="Gene3D" id="3.60.20.10">
    <property type="entry name" value="Glutamine Phosphoribosylpyrophosphate, subunit 1, domain 1"/>
    <property type="match status" value="1"/>
</dbReference>
<feature type="binding site" evidence="5">
    <location>
        <position position="293"/>
    </location>
    <ligand>
        <name>Ca(2+)</name>
        <dbReference type="ChEBI" id="CHEBI:29108"/>
    </ligand>
</feature>
<feature type="active site" description="Nucleophile" evidence="4">
    <location>
        <position position="218"/>
    </location>
</feature>
<evidence type="ECO:0000256" key="5">
    <source>
        <dbReference type="PIRSR" id="PIRSR001227-2"/>
    </source>
</evidence>
<dbReference type="HOGENOM" id="CLU_011790_0_1_12"/>
<feature type="binding site" evidence="5">
    <location>
        <position position="290"/>
    </location>
    <ligand>
        <name>Ca(2+)</name>
        <dbReference type="ChEBI" id="CHEBI:29108"/>
    </ligand>
</feature>
<evidence type="ECO:0000313" key="7">
    <source>
        <dbReference type="Proteomes" id="UP000005737"/>
    </source>
</evidence>
<evidence type="ECO:0000256" key="3">
    <source>
        <dbReference type="ARBA" id="ARBA00023145"/>
    </source>
</evidence>
<feature type="binding site" evidence="5">
    <location>
        <position position="468"/>
    </location>
    <ligand>
        <name>Ca(2+)</name>
        <dbReference type="ChEBI" id="CHEBI:29108"/>
    </ligand>
</feature>
<organism evidence="6 7">
    <name type="scientific">Leptonema illini DSM 21528</name>
    <dbReference type="NCBI Taxonomy" id="929563"/>
    <lineage>
        <taxon>Bacteria</taxon>
        <taxon>Pseudomonadati</taxon>
        <taxon>Spirochaetota</taxon>
        <taxon>Spirochaetia</taxon>
        <taxon>Leptospirales</taxon>
        <taxon>Leptospiraceae</taxon>
        <taxon>Leptonema</taxon>
    </lineage>
</organism>
<dbReference type="InterPro" id="IPR043147">
    <property type="entry name" value="Penicillin_amidase_A-knob"/>
</dbReference>
<evidence type="ECO:0000313" key="6">
    <source>
        <dbReference type="EMBL" id="EHQ07379.1"/>
    </source>
</evidence>
<dbReference type="AlphaFoldDB" id="H2CBK4"/>
<accession>H2CBK4</accession>
<dbReference type="GO" id="GO:0016811">
    <property type="term" value="F:hydrolase activity, acting on carbon-nitrogen (but not peptide) bonds, in linear amides"/>
    <property type="evidence" value="ECO:0007669"/>
    <property type="project" value="InterPro"/>
</dbReference>
<dbReference type="InterPro" id="IPR029055">
    <property type="entry name" value="Ntn_hydrolases_N"/>
</dbReference>
<dbReference type="InterPro" id="IPR014395">
    <property type="entry name" value="Pen/GL7ACA/AHL_acylase"/>
</dbReference>
<dbReference type="CDD" id="cd03747">
    <property type="entry name" value="Ntn_PGA_like"/>
    <property type="match status" value="1"/>
</dbReference>
<dbReference type="SUPFAM" id="SSF56235">
    <property type="entry name" value="N-terminal nucleophile aminohydrolases (Ntn hydrolases)"/>
    <property type="match status" value="1"/>
</dbReference>
<keyword evidence="5" id="KW-0106">Calcium</keyword>